<proteinExistence type="predicted"/>
<evidence type="ECO:0000313" key="3">
    <source>
        <dbReference type="Proteomes" id="UP000694892"/>
    </source>
</evidence>
<feature type="chain" id="PRO_5036925836" evidence="1">
    <location>
        <begin position="24"/>
        <end position="113"/>
    </location>
</feature>
<accession>A0A974CQD9</accession>
<feature type="signal peptide" evidence="1">
    <location>
        <begin position="1"/>
        <end position="23"/>
    </location>
</feature>
<organism evidence="2 3">
    <name type="scientific">Xenopus laevis</name>
    <name type="common">African clawed frog</name>
    <dbReference type="NCBI Taxonomy" id="8355"/>
    <lineage>
        <taxon>Eukaryota</taxon>
        <taxon>Metazoa</taxon>
        <taxon>Chordata</taxon>
        <taxon>Craniata</taxon>
        <taxon>Vertebrata</taxon>
        <taxon>Euteleostomi</taxon>
        <taxon>Amphibia</taxon>
        <taxon>Batrachia</taxon>
        <taxon>Anura</taxon>
        <taxon>Pipoidea</taxon>
        <taxon>Pipidae</taxon>
        <taxon>Xenopodinae</taxon>
        <taxon>Xenopus</taxon>
        <taxon>Xenopus</taxon>
    </lineage>
</organism>
<protein>
    <submittedName>
        <fullName evidence="2">Uncharacterized protein</fullName>
    </submittedName>
</protein>
<dbReference type="Proteomes" id="UP000694892">
    <property type="component" value="Chromosome 6L"/>
</dbReference>
<keyword evidence="1" id="KW-0732">Signal</keyword>
<dbReference type="AlphaFoldDB" id="A0A974CQD9"/>
<gene>
    <name evidence="2" type="ORF">XELAEV_18031667mg</name>
</gene>
<reference evidence="3" key="1">
    <citation type="journal article" date="2016" name="Nature">
        <title>Genome evolution in the allotetraploid frog Xenopus laevis.</title>
        <authorList>
            <person name="Session A.M."/>
            <person name="Uno Y."/>
            <person name="Kwon T."/>
            <person name="Chapman J.A."/>
            <person name="Toyoda A."/>
            <person name="Takahashi S."/>
            <person name="Fukui A."/>
            <person name="Hikosaka A."/>
            <person name="Suzuki A."/>
            <person name="Kondo M."/>
            <person name="van Heeringen S.J."/>
            <person name="Quigley I."/>
            <person name="Heinz S."/>
            <person name="Ogino H."/>
            <person name="Ochi H."/>
            <person name="Hellsten U."/>
            <person name="Lyons J.B."/>
            <person name="Simakov O."/>
            <person name="Putnam N."/>
            <person name="Stites J."/>
            <person name="Kuroki Y."/>
            <person name="Tanaka T."/>
            <person name="Michiue T."/>
            <person name="Watanabe M."/>
            <person name="Bogdanovic O."/>
            <person name="Lister R."/>
            <person name="Georgiou G."/>
            <person name="Paranjpe S.S."/>
            <person name="van Kruijsbergen I."/>
            <person name="Shu S."/>
            <person name="Carlson J."/>
            <person name="Kinoshita T."/>
            <person name="Ohta Y."/>
            <person name="Mawaribuchi S."/>
            <person name="Jenkins J."/>
            <person name="Grimwood J."/>
            <person name="Schmutz J."/>
            <person name="Mitros T."/>
            <person name="Mozaffari S.V."/>
            <person name="Suzuki Y."/>
            <person name="Haramoto Y."/>
            <person name="Yamamoto T.S."/>
            <person name="Takagi C."/>
            <person name="Heald R."/>
            <person name="Miller K."/>
            <person name="Haudenschild C."/>
            <person name="Kitzman J."/>
            <person name="Nakayama T."/>
            <person name="Izutsu Y."/>
            <person name="Robert J."/>
            <person name="Fortriede J."/>
            <person name="Burns K."/>
            <person name="Lotay V."/>
            <person name="Karimi K."/>
            <person name="Yasuoka Y."/>
            <person name="Dichmann D.S."/>
            <person name="Flajnik M.F."/>
            <person name="Houston D.W."/>
            <person name="Shendure J."/>
            <person name="DuPasquier L."/>
            <person name="Vize P.D."/>
            <person name="Zorn A.M."/>
            <person name="Ito M."/>
            <person name="Marcotte E.M."/>
            <person name="Wallingford J.B."/>
            <person name="Ito Y."/>
            <person name="Asashima M."/>
            <person name="Ueno N."/>
            <person name="Matsuda Y."/>
            <person name="Veenstra G.J."/>
            <person name="Fujiyama A."/>
            <person name="Harland R.M."/>
            <person name="Taira M."/>
            <person name="Rokhsar D.S."/>
        </authorList>
    </citation>
    <scope>NUCLEOTIDE SEQUENCE [LARGE SCALE GENOMIC DNA]</scope>
    <source>
        <strain evidence="3">J</strain>
    </source>
</reference>
<sequence>MPLSPAFILVEILLELPYNQTQSVQNESENEPVALNNAIWGTMHYPNSYLGPHGIQPCCPEAWCFFPVSCHPSLTLSRASSPNICTLSQPTVPWGAELGWLRPRNLPVHSIFF</sequence>
<evidence type="ECO:0000256" key="1">
    <source>
        <dbReference type="SAM" id="SignalP"/>
    </source>
</evidence>
<evidence type="ECO:0000313" key="2">
    <source>
        <dbReference type="EMBL" id="OCT76466.1"/>
    </source>
</evidence>
<dbReference type="EMBL" id="CM004476">
    <property type="protein sequence ID" value="OCT76466.1"/>
    <property type="molecule type" value="Genomic_DNA"/>
</dbReference>
<name>A0A974CQD9_XENLA</name>